<dbReference type="SUPFAM" id="SSF52058">
    <property type="entry name" value="L domain-like"/>
    <property type="match status" value="1"/>
</dbReference>
<reference evidence="1 2" key="1">
    <citation type="journal article" date="2021" name="BMC Genomics">
        <title>Datura genome reveals duplications of psychoactive alkaloid biosynthetic genes and high mutation rate following tissue culture.</title>
        <authorList>
            <person name="Rajewski A."/>
            <person name="Carter-House D."/>
            <person name="Stajich J."/>
            <person name="Litt A."/>
        </authorList>
    </citation>
    <scope>NUCLEOTIDE SEQUENCE [LARGE SCALE GENOMIC DNA]</scope>
    <source>
        <strain evidence="1">AR-01</strain>
    </source>
</reference>
<accession>A0ABS8T1P9</accession>
<evidence type="ECO:0000313" key="2">
    <source>
        <dbReference type="Proteomes" id="UP000823775"/>
    </source>
</evidence>
<dbReference type="Gene3D" id="3.80.10.10">
    <property type="entry name" value="Ribonuclease Inhibitor"/>
    <property type="match status" value="1"/>
</dbReference>
<proteinExistence type="predicted"/>
<dbReference type="PANTHER" id="PTHR48004">
    <property type="entry name" value="OS01G0149700 PROTEIN"/>
    <property type="match status" value="1"/>
</dbReference>
<keyword evidence="2" id="KW-1185">Reference proteome</keyword>
<dbReference type="InterPro" id="IPR032675">
    <property type="entry name" value="LRR_dom_sf"/>
</dbReference>
<dbReference type="Proteomes" id="UP000823775">
    <property type="component" value="Unassembled WGS sequence"/>
</dbReference>
<organism evidence="1 2">
    <name type="scientific">Datura stramonium</name>
    <name type="common">Jimsonweed</name>
    <name type="synonym">Common thornapple</name>
    <dbReference type="NCBI Taxonomy" id="4076"/>
    <lineage>
        <taxon>Eukaryota</taxon>
        <taxon>Viridiplantae</taxon>
        <taxon>Streptophyta</taxon>
        <taxon>Embryophyta</taxon>
        <taxon>Tracheophyta</taxon>
        <taxon>Spermatophyta</taxon>
        <taxon>Magnoliopsida</taxon>
        <taxon>eudicotyledons</taxon>
        <taxon>Gunneridae</taxon>
        <taxon>Pentapetalae</taxon>
        <taxon>asterids</taxon>
        <taxon>lamiids</taxon>
        <taxon>Solanales</taxon>
        <taxon>Solanaceae</taxon>
        <taxon>Solanoideae</taxon>
        <taxon>Datureae</taxon>
        <taxon>Datura</taxon>
    </lineage>
</organism>
<gene>
    <name evidence="1" type="ORF">HAX54_000429</name>
</gene>
<dbReference type="EMBL" id="JACEIK010001011">
    <property type="protein sequence ID" value="MCD7465036.1"/>
    <property type="molecule type" value="Genomic_DNA"/>
</dbReference>
<dbReference type="PANTHER" id="PTHR48004:SF58">
    <property type="entry name" value="OS01G0162200 PROTEIN"/>
    <property type="match status" value="1"/>
</dbReference>
<dbReference type="Pfam" id="PF13855">
    <property type="entry name" value="LRR_8"/>
    <property type="match status" value="1"/>
</dbReference>
<sequence length="352" mass="39499">MNPGSIWVILVPYYNQMTDLTELRFSKMKSEISKSFWKQLSFGEMKTVGRDFTWTNGPHSSGLHSQCAKELDEVCLTEPNARRLLDTELYGILPEGVFHLSNLESLDLSQNPRLNVRFPRTKWNSSASLTKLHLYGVNFTGRIPESFSHLTSLLYLDMSYSNLSGSIPKPLWNLTNIEALFLDDNHLEGPISHLLRFEKISGKIQEFKSKTLSEVALNQNQLQGPIPKSLLNQQTLAMLLLSQNNFSGQIASTICNLKKLEVLDLGSNNLNGTIPTCLGGPYDDYVMTITTKELDFDSVPIATTNMIVDLSRNTFEGRIPNIIGDLVGLRTLNLSHNDLGGFKSKMLLVMQI</sequence>
<dbReference type="Pfam" id="PF00560">
    <property type="entry name" value="LRR_1"/>
    <property type="match status" value="2"/>
</dbReference>
<evidence type="ECO:0000313" key="1">
    <source>
        <dbReference type="EMBL" id="MCD7465036.1"/>
    </source>
</evidence>
<comment type="caution">
    <text evidence="1">The sequence shown here is derived from an EMBL/GenBank/DDBJ whole genome shotgun (WGS) entry which is preliminary data.</text>
</comment>
<dbReference type="InterPro" id="IPR001611">
    <property type="entry name" value="Leu-rich_rpt"/>
</dbReference>
<dbReference type="PRINTS" id="PR00019">
    <property type="entry name" value="LEURICHRPT"/>
</dbReference>
<protein>
    <submittedName>
        <fullName evidence="1">Uncharacterized protein</fullName>
    </submittedName>
</protein>
<dbReference type="InterPro" id="IPR052941">
    <property type="entry name" value="StomDev_PlantInt_Reg"/>
</dbReference>
<name>A0ABS8T1P9_DATST</name>